<evidence type="ECO:0000313" key="3">
    <source>
        <dbReference type="EnsemblMetazoa" id="tetur27g02400.1"/>
    </source>
</evidence>
<dbReference type="EnsemblMetazoa" id="tetur27g02400.1">
    <property type="protein sequence ID" value="tetur27g02400.1"/>
    <property type="gene ID" value="tetur27g02400"/>
</dbReference>
<dbReference type="SUPFAM" id="SSF47459">
    <property type="entry name" value="HLH, helix-loop-helix DNA-binding domain"/>
    <property type="match status" value="1"/>
</dbReference>
<feature type="compositionally biased region" description="Polar residues" evidence="1">
    <location>
        <begin position="1317"/>
        <end position="1334"/>
    </location>
</feature>
<evidence type="ECO:0000313" key="4">
    <source>
        <dbReference type="Proteomes" id="UP000015104"/>
    </source>
</evidence>
<dbReference type="PROSITE" id="PS50888">
    <property type="entry name" value="BHLH"/>
    <property type="match status" value="1"/>
</dbReference>
<proteinExistence type="predicted"/>
<feature type="compositionally biased region" description="Polar residues" evidence="1">
    <location>
        <begin position="1024"/>
        <end position="1046"/>
    </location>
</feature>
<feature type="compositionally biased region" description="Low complexity" evidence="1">
    <location>
        <begin position="1207"/>
        <end position="1228"/>
    </location>
</feature>
<feature type="region of interest" description="Disordered" evidence="1">
    <location>
        <begin position="1"/>
        <end position="36"/>
    </location>
</feature>
<protein>
    <recommendedName>
        <fullName evidence="2">BHLH domain-containing protein</fullName>
    </recommendedName>
</protein>
<dbReference type="Gene3D" id="4.10.280.10">
    <property type="entry name" value="Helix-loop-helix DNA-binding domain"/>
    <property type="match status" value="1"/>
</dbReference>
<dbReference type="InterPro" id="IPR048064">
    <property type="entry name" value="USF3_bHLH"/>
</dbReference>
<feature type="domain" description="BHLH" evidence="2">
    <location>
        <begin position="32"/>
        <end position="82"/>
    </location>
</feature>
<feature type="compositionally biased region" description="Polar residues" evidence="1">
    <location>
        <begin position="1390"/>
        <end position="1400"/>
    </location>
</feature>
<feature type="compositionally biased region" description="Polar residues" evidence="1">
    <location>
        <begin position="875"/>
        <end position="884"/>
    </location>
</feature>
<accession>T1KYY6</accession>
<feature type="compositionally biased region" description="Low complexity" evidence="1">
    <location>
        <begin position="1358"/>
        <end position="1376"/>
    </location>
</feature>
<feature type="compositionally biased region" description="Low complexity" evidence="1">
    <location>
        <begin position="161"/>
        <end position="176"/>
    </location>
</feature>
<feature type="region of interest" description="Disordered" evidence="1">
    <location>
        <begin position="156"/>
        <end position="179"/>
    </location>
</feature>
<feature type="compositionally biased region" description="Polar residues" evidence="1">
    <location>
        <begin position="898"/>
        <end position="928"/>
    </location>
</feature>
<sequence length="1529" mass="166264">MTSSELNDGNKKVNNGDKEEENEPKRSFRAEYARKSHNNIEKKRKDKIAIWINKIYELLPKDPKKESKNGILEKAYHYMVHLKEMNDKLIYGNADQITGEELRFARKKITKLEETNAVYYKILKMSGITPNNIPLDAMKPLTPKNAKLKQDKINLDKVNPSTNSADDNSDAASDTTEVIRDDDNADQFNKNGIQDSTQNAPVTERMNINSLFQKTPLLVVNQNLDQNAPRISLSNGSQLKIRPSPNVQILGNGALAIDSSGFNQGPIILGSTLLSPPQPTTLLMSNGQLISLVNQPQPAFVYTPGAGFVLTSSTPINNSINVPVKPTEQAEKGKKKTRVTVNNEPEANSMIVTPETKVTQTRPKRSRTYQKANSKQVPISEVLVENDQSTNEQQNETSTPAVKSRKRPRIGRVSRKSKETSDKLTISEVNLQSDSASVIKEKRPRPTTVIERVADSPVKSCTADKQANKNVNSSKGSAKEFDETLTTDNTSKKLIPCNDLTSNDLETEDRIDYSFRQNSDNNETACDQDQLPLLLSSLSDDHEMSTESVHSVSNSSLPTFLSLSPPDHLTDFLSKTTDHNSTARSPRYSSSINRLNTSAPTSQTPSVIMSNQGTNLISEPHHLMGQNDKDPMFEGNLESSNKNMEPEMQGKDSDVSIEPIESSAHGSNDDGADSGQSRLYTTDSQENRRSETNKSTNSLTEIGLRKSSEASTSSSTVPTVTTTTSLSSNVNASSSSGNNSGTSQERNFLPYSAESLLRQQPQQQSTTMPTSGPINSIYHVHSNVDPNIDFSNRGTASASSNNVSSNSRPTISYSAERLIHSPPIDTTVSANQSSRHKSHEANKVSSMPNNNQSNNSANIYNEQYSIIRTARGSTDMDSNLSRIQSNHHQHHAQQQQHPSNVYRTSPQTQDQRTNQDQHQSSRNSNPTSQSQQQIMHQQRDVYPENHLHHHQQPPPPQSSRSQTQANSSSQGQISMKTTSTSDSSTTNANNGSNSNSNTTANNNSTNNGREIFNHPYPYGPMPNDGSSSGDRNDNHATFANNGNHQNDGFIEGNSQNNFIPPFAPPNNNCQPSFNATNNRRSGSSSTAMLAPFPFSDPLNSSTSFSSDPYSRPANTPSSNASSVVNFDTNRRIGNSGHFVDHTSSTANNSNNNYFMMHNHHVVSSALPNSNNPPIFSTSSSFPSLISSSTNSNYDNNGYNLTCPPRPSSNVNTTVNISGSTNTISNSNLHSHHHSHHSVFYGDTSTPPMHNSRRQSELSPYSASSKSVNNGGSSGSSKTPNNATASTPPTNSKQSGKSVGGSSKSTKKGSTANAAKSRGQSSNNDTRLSINNPPVVNSYPSMPSFVPPPSSSSMVNHRSVVTPSSSSTASALNVSSSERSIDGGESLFRPQPQSNSANNMQTSSTRSSGPSSHSLPPVGHSSTFLPNFSFNIFPEIGSINPNENFAMSGLSAIKFNHANHVLPHHPNPNAPFTHSSALQAPGSMDNSASVMGDNSSHQNIYGHHSRISTPHHHNHVSFIPLIGTSPRTLK</sequence>
<reference evidence="3" key="2">
    <citation type="submission" date="2015-06" db="UniProtKB">
        <authorList>
            <consortium name="EnsemblMetazoa"/>
        </authorList>
    </citation>
    <scope>IDENTIFICATION</scope>
</reference>
<feature type="compositionally biased region" description="Low complexity" evidence="1">
    <location>
        <begin position="1401"/>
        <end position="1418"/>
    </location>
</feature>
<feature type="compositionally biased region" description="Polar residues" evidence="1">
    <location>
        <begin position="674"/>
        <end position="684"/>
    </location>
</feature>
<dbReference type="Proteomes" id="UP000015104">
    <property type="component" value="Unassembled WGS sequence"/>
</dbReference>
<feature type="compositionally biased region" description="Polar residues" evidence="1">
    <location>
        <begin position="1097"/>
        <end position="1123"/>
    </location>
</feature>
<feature type="region of interest" description="Disordered" evidence="1">
    <location>
        <begin position="875"/>
        <end position="1123"/>
    </location>
</feature>
<organism evidence="3 4">
    <name type="scientific">Tetranychus urticae</name>
    <name type="common">Two-spotted spider mite</name>
    <dbReference type="NCBI Taxonomy" id="32264"/>
    <lineage>
        <taxon>Eukaryota</taxon>
        <taxon>Metazoa</taxon>
        <taxon>Ecdysozoa</taxon>
        <taxon>Arthropoda</taxon>
        <taxon>Chelicerata</taxon>
        <taxon>Arachnida</taxon>
        <taxon>Acari</taxon>
        <taxon>Acariformes</taxon>
        <taxon>Trombidiformes</taxon>
        <taxon>Prostigmata</taxon>
        <taxon>Eleutherengona</taxon>
        <taxon>Raphignathae</taxon>
        <taxon>Tetranychoidea</taxon>
        <taxon>Tetranychidae</taxon>
        <taxon>Tetranychus</taxon>
    </lineage>
</organism>
<name>T1KYY6_TETUR</name>
<keyword evidence="4" id="KW-1185">Reference proteome</keyword>
<feature type="compositionally biased region" description="Low complexity" evidence="1">
    <location>
        <begin position="709"/>
        <end position="743"/>
    </location>
</feature>
<dbReference type="EMBL" id="CAEY01000719">
    <property type="status" value="NOT_ANNOTATED_CDS"/>
    <property type="molecule type" value="Genomic_DNA"/>
</dbReference>
<reference evidence="4" key="1">
    <citation type="submission" date="2011-08" db="EMBL/GenBank/DDBJ databases">
        <authorList>
            <person name="Rombauts S."/>
        </authorList>
    </citation>
    <scope>NUCLEOTIDE SEQUENCE</scope>
    <source>
        <strain evidence="4">London</strain>
    </source>
</reference>
<feature type="compositionally biased region" description="Basic and acidic residues" evidence="1">
    <location>
        <begin position="8"/>
        <end position="36"/>
    </location>
</feature>
<dbReference type="Pfam" id="PF00010">
    <property type="entry name" value="HLH"/>
    <property type="match status" value="1"/>
</dbReference>
<dbReference type="InterPro" id="IPR011598">
    <property type="entry name" value="bHLH_dom"/>
</dbReference>
<dbReference type="InterPro" id="IPR036638">
    <property type="entry name" value="HLH_DNA-bd_sf"/>
</dbReference>
<feature type="compositionally biased region" description="Low complexity" evidence="1">
    <location>
        <begin position="796"/>
        <end position="807"/>
    </location>
</feature>
<feature type="compositionally biased region" description="Polar residues" evidence="1">
    <location>
        <begin position="1069"/>
        <end position="1087"/>
    </location>
</feature>
<feature type="region of interest" description="Disordered" evidence="1">
    <location>
        <begin position="320"/>
        <end position="424"/>
    </location>
</feature>
<dbReference type="CDD" id="cd18910">
    <property type="entry name" value="bHLHzip_USF3"/>
    <property type="match status" value="1"/>
</dbReference>
<feature type="compositionally biased region" description="Basic and acidic residues" evidence="1">
    <location>
        <begin position="937"/>
        <end position="946"/>
    </location>
</feature>
<evidence type="ECO:0000259" key="2">
    <source>
        <dbReference type="PROSITE" id="PS50888"/>
    </source>
</evidence>
<feature type="compositionally biased region" description="Low complexity" evidence="1">
    <location>
        <begin position="1261"/>
        <end position="1316"/>
    </location>
</feature>
<dbReference type="GO" id="GO:0046983">
    <property type="term" value="F:protein dimerization activity"/>
    <property type="evidence" value="ECO:0007669"/>
    <property type="project" value="InterPro"/>
</dbReference>
<feature type="compositionally biased region" description="Polar residues" evidence="1">
    <location>
        <begin position="573"/>
        <end position="617"/>
    </location>
</feature>
<feature type="compositionally biased region" description="Low complexity" evidence="1">
    <location>
        <begin position="845"/>
        <end position="857"/>
    </location>
</feature>
<feature type="compositionally biased region" description="Polar residues" evidence="1">
    <location>
        <begin position="824"/>
        <end position="833"/>
    </location>
</feature>
<feature type="region of interest" description="Disordered" evidence="1">
    <location>
        <begin position="573"/>
        <end position="857"/>
    </location>
</feature>
<feature type="compositionally biased region" description="Basic and acidic residues" evidence="1">
    <location>
        <begin position="644"/>
        <end position="654"/>
    </location>
</feature>
<evidence type="ECO:0000256" key="1">
    <source>
        <dbReference type="SAM" id="MobiDB-lite"/>
    </source>
</evidence>
<feature type="compositionally biased region" description="Basic residues" evidence="1">
    <location>
        <begin position="403"/>
        <end position="415"/>
    </location>
</feature>
<feature type="region of interest" description="Disordered" evidence="1">
    <location>
        <begin position="1202"/>
        <end position="1418"/>
    </location>
</feature>
<feature type="compositionally biased region" description="Low complexity" evidence="1">
    <location>
        <begin position="958"/>
        <end position="970"/>
    </location>
</feature>
<dbReference type="HOGENOM" id="CLU_247352_0_0_1"/>
<feature type="compositionally biased region" description="Low complexity" evidence="1">
    <location>
        <begin position="759"/>
        <end position="771"/>
    </location>
</feature>
<feature type="compositionally biased region" description="Low complexity" evidence="1">
    <location>
        <begin position="1056"/>
        <end position="1068"/>
    </location>
</feature>
<feature type="compositionally biased region" description="Low complexity" evidence="1">
    <location>
        <begin position="977"/>
        <end position="1008"/>
    </location>
</feature>
<feature type="compositionally biased region" description="Basic and acidic residues" evidence="1">
    <location>
        <begin position="619"/>
        <end position="632"/>
    </location>
</feature>
<feature type="compositionally biased region" description="Polar residues" evidence="1">
    <location>
        <begin position="386"/>
        <end position="401"/>
    </location>
</feature>